<dbReference type="Gene3D" id="1.20.1080.10">
    <property type="entry name" value="Glycerol uptake facilitator protein"/>
    <property type="match status" value="1"/>
</dbReference>
<keyword evidence="6 10" id="KW-1133">Transmembrane helix</keyword>
<comment type="subcellular location">
    <subcellularLocation>
        <location evidence="1">Cell membrane</location>
        <topology evidence="1">Multi-pass membrane protein</topology>
    </subcellularLocation>
</comment>
<sequence length="325" mass="33758">MTDNLIYTTQTPEPSAQTSAKAHHHKCSHHELSPSRVVRVGAEFAGSAAVMFAIYALSTWGTIINSTSVLALVGLGTALAYAAASLIFGRASGGHFNPAVTFAGILTGVTQWLDGVLYIIAQVLGALAAAGVWFLVTPTSQSITHRTWFGIVVNGFDSNNPAATLLGQNAGLSFGIQAAIAVELIFTIVVVAAFFSTVRSNGAPHKNHVMAIAAAYGVGAMVSYLVDGAGLNPARATGIAVFGAMNGMATNPLTQLWVFWVAPLVAAAVVAFGFIIRDSVRAQRAETAAAVEALRAEKEAEAEAETEAEAAETDVPEVTVETTEE</sequence>
<feature type="transmembrane region" description="Helical" evidence="10">
    <location>
        <begin position="174"/>
        <end position="195"/>
    </location>
</feature>
<feature type="transmembrane region" description="Helical" evidence="10">
    <location>
        <begin position="44"/>
        <end position="63"/>
    </location>
</feature>
<dbReference type="InterPro" id="IPR023271">
    <property type="entry name" value="Aquaporin-like"/>
</dbReference>
<evidence type="ECO:0000256" key="10">
    <source>
        <dbReference type="SAM" id="Phobius"/>
    </source>
</evidence>
<dbReference type="EMBL" id="MWWT01000005">
    <property type="protein sequence ID" value="OZG54455.1"/>
    <property type="molecule type" value="Genomic_DNA"/>
</dbReference>
<name>A0A261F5V9_9BIFI</name>
<dbReference type="AlphaFoldDB" id="A0A261F5V9"/>
<dbReference type="GO" id="GO:0015250">
    <property type="term" value="F:water channel activity"/>
    <property type="evidence" value="ECO:0007669"/>
    <property type="project" value="TreeGrafter"/>
</dbReference>
<organism evidence="11 12">
    <name type="scientific">Alloscardovia macacae</name>
    <dbReference type="NCBI Taxonomy" id="1160091"/>
    <lineage>
        <taxon>Bacteria</taxon>
        <taxon>Bacillati</taxon>
        <taxon>Actinomycetota</taxon>
        <taxon>Actinomycetes</taxon>
        <taxon>Bifidobacteriales</taxon>
        <taxon>Bifidobacteriaceae</taxon>
        <taxon>Alloscardovia</taxon>
    </lineage>
</organism>
<proteinExistence type="inferred from homology"/>
<dbReference type="InterPro" id="IPR022357">
    <property type="entry name" value="MIP_CS"/>
</dbReference>
<evidence type="ECO:0000256" key="8">
    <source>
        <dbReference type="RuleBase" id="RU000477"/>
    </source>
</evidence>
<evidence type="ECO:0000313" key="12">
    <source>
        <dbReference type="Proteomes" id="UP000243657"/>
    </source>
</evidence>
<dbReference type="RefSeq" id="WP_094726560.1">
    <property type="nucleotide sequence ID" value="NZ_JBHLWS010000013.1"/>
</dbReference>
<dbReference type="InterPro" id="IPR000425">
    <property type="entry name" value="MIP"/>
</dbReference>
<feature type="region of interest" description="Disordered" evidence="9">
    <location>
        <begin position="1"/>
        <end position="25"/>
    </location>
</feature>
<dbReference type="PANTHER" id="PTHR19139:SF199">
    <property type="entry name" value="MIP17260P"/>
    <property type="match status" value="1"/>
</dbReference>
<evidence type="ECO:0000256" key="5">
    <source>
        <dbReference type="ARBA" id="ARBA00022692"/>
    </source>
</evidence>
<evidence type="ECO:0000256" key="9">
    <source>
        <dbReference type="SAM" id="MobiDB-lite"/>
    </source>
</evidence>
<keyword evidence="4" id="KW-1003">Cell membrane</keyword>
<dbReference type="PROSITE" id="PS00221">
    <property type="entry name" value="MIP"/>
    <property type="match status" value="1"/>
</dbReference>
<keyword evidence="5 8" id="KW-0812">Transmembrane</keyword>
<evidence type="ECO:0000256" key="3">
    <source>
        <dbReference type="ARBA" id="ARBA00022448"/>
    </source>
</evidence>
<accession>A0A261F5V9</accession>
<gene>
    <name evidence="11" type="ORF">ALMA_0916</name>
</gene>
<keyword evidence="7 10" id="KW-0472">Membrane</keyword>
<feature type="compositionally biased region" description="Acidic residues" evidence="9">
    <location>
        <begin position="302"/>
        <end position="315"/>
    </location>
</feature>
<protein>
    <submittedName>
        <fullName evidence="11">Transporter, major intrinsic protein family protein</fullName>
    </submittedName>
</protein>
<dbReference type="GO" id="GO:0005886">
    <property type="term" value="C:plasma membrane"/>
    <property type="evidence" value="ECO:0007669"/>
    <property type="project" value="UniProtKB-SubCell"/>
</dbReference>
<evidence type="ECO:0000256" key="7">
    <source>
        <dbReference type="ARBA" id="ARBA00023136"/>
    </source>
</evidence>
<comment type="caution">
    <text evidence="11">The sequence shown here is derived from an EMBL/GenBank/DDBJ whole genome shotgun (WGS) entry which is preliminary data.</text>
</comment>
<evidence type="ECO:0000313" key="11">
    <source>
        <dbReference type="EMBL" id="OZG54455.1"/>
    </source>
</evidence>
<evidence type="ECO:0000256" key="2">
    <source>
        <dbReference type="ARBA" id="ARBA00006175"/>
    </source>
</evidence>
<comment type="similarity">
    <text evidence="2 8">Belongs to the MIP/aquaporin (TC 1.A.8) family.</text>
</comment>
<feature type="transmembrane region" description="Helical" evidence="10">
    <location>
        <begin position="207"/>
        <end position="226"/>
    </location>
</feature>
<feature type="region of interest" description="Disordered" evidence="9">
    <location>
        <begin position="298"/>
        <end position="325"/>
    </location>
</feature>
<dbReference type="Pfam" id="PF00230">
    <property type="entry name" value="MIP"/>
    <property type="match status" value="1"/>
</dbReference>
<keyword evidence="12" id="KW-1185">Reference proteome</keyword>
<feature type="compositionally biased region" description="Low complexity" evidence="9">
    <location>
        <begin position="316"/>
        <end position="325"/>
    </location>
</feature>
<keyword evidence="3 8" id="KW-0813">Transport</keyword>
<dbReference type="InterPro" id="IPR034294">
    <property type="entry name" value="Aquaporin_transptr"/>
</dbReference>
<feature type="compositionally biased region" description="Polar residues" evidence="9">
    <location>
        <begin position="1"/>
        <end position="18"/>
    </location>
</feature>
<evidence type="ECO:0000256" key="1">
    <source>
        <dbReference type="ARBA" id="ARBA00004651"/>
    </source>
</evidence>
<reference evidence="11 12" key="1">
    <citation type="journal article" date="2017" name="BMC Genomics">
        <title>Comparative genomic and phylogenomic analyses of the Bifidobacteriaceae family.</title>
        <authorList>
            <person name="Lugli G.A."/>
            <person name="Milani C."/>
            <person name="Turroni F."/>
            <person name="Duranti S."/>
            <person name="Mancabelli L."/>
            <person name="Mangifesta M."/>
            <person name="Ferrario C."/>
            <person name="Modesto M."/>
            <person name="Mattarelli P."/>
            <person name="Jiri K."/>
            <person name="van Sinderen D."/>
            <person name="Ventura M."/>
        </authorList>
    </citation>
    <scope>NUCLEOTIDE SEQUENCE [LARGE SCALE GENOMIC DNA]</scope>
    <source>
        <strain evidence="11 12">DSM 24762</strain>
    </source>
</reference>
<dbReference type="PANTHER" id="PTHR19139">
    <property type="entry name" value="AQUAPORIN TRANSPORTER"/>
    <property type="match status" value="1"/>
</dbReference>
<dbReference type="Proteomes" id="UP000243657">
    <property type="component" value="Unassembled WGS sequence"/>
</dbReference>
<dbReference type="PRINTS" id="PR00783">
    <property type="entry name" value="MINTRINSICP"/>
</dbReference>
<evidence type="ECO:0000256" key="6">
    <source>
        <dbReference type="ARBA" id="ARBA00022989"/>
    </source>
</evidence>
<feature type="transmembrane region" description="Helical" evidence="10">
    <location>
        <begin position="116"/>
        <end position="136"/>
    </location>
</feature>
<feature type="transmembrane region" description="Helical" evidence="10">
    <location>
        <begin position="69"/>
        <end position="88"/>
    </location>
</feature>
<feature type="transmembrane region" description="Helical" evidence="10">
    <location>
        <begin position="257"/>
        <end position="276"/>
    </location>
</feature>
<evidence type="ECO:0000256" key="4">
    <source>
        <dbReference type="ARBA" id="ARBA00022475"/>
    </source>
</evidence>
<dbReference type="SUPFAM" id="SSF81338">
    <property type="entry name" value="Aquaporin-like"/>
    <property type="match status" value="1"/>
</dbReference>